<dbReference type="AlphaFoldDB" id="A0AAW0FL04"/>
<dbReference type="EMBL" id="JASBNA010000090">
    <property type="protein sequence ID" value="KAK7677365.1"/>
    <property type="molecule type" value="Genomic_DNA"/>
</dbReference>
<dbReference type="Proteomes" id="UP001385951">
    <property type="component" value="Unassembled WGS sequence"/>
</dbReference>
<keyword evidence="2" id="KW-1185">Reference proteome</keyword>
<comment type="caution">
    <text evidence="1">The sequence shown here is derived from an EMBL/GenBank/DDBJ whole genome shotgun (WGS) entry which is preliminary data.</text>
</comment>
<accession>A0AAW0FL04</accession>
<gene>
    <name evidence="1" type="ORF">QCA50_019696</name>
</gene>
<evidence type="ECO:0000313" key="1">
    <source>
        <dbReference type="EMBL" id="KAK7677365.1"/>
    </source>
</evidence>
<organism evidence="1 2">
    <name type="scientific">Cerrena zonata</name>
    <dbReference type="NCBI Taxonomy" id="2478898"/>
    <lineage>
        <taxon>Eukaryota</taxon>
        <taxon>Fungi</taxon>
        <taxon>Dikarya</taxon>
        <taxon>Basidiomycota</taxon>
        <taxon>Agaricomycotina</taxon>
        <taxon>Agaricomycetes</taxon>
        <taxon>Polyporales</taxon>
        <taxon>Cerrenaceae</taxon>
        <taxon>Cerrena</taxon>
    </lineage>
</organism>
<proteinExistence type="predicted"/>
<name>A0AAW0FL04_9APHY</name>
<reference evidence="1 2" key="1">
    <citation type="submission" date="2022-09" db="EMBL/GenBank/DDBJ databases">
        <authorList>
            <person name="Palmer J.M."/>
        </authorList>
    </citation>
    <scope>NUCLEOTIDE SEQUENCE [LARGE SCALE GENOMIC DNA]</scope>
    <source>
        <strain evidence="1 2">DSM 7382</strain>
    </source>
</reference>
<evidence type="ECO:0000313" key="2">
    <source>
        <dbReference type="Proteomes" id="UP001385951"/>
    </source>
</evidence>
<protein>
    <submittedName>
        <fullName evidence="1">Uncharacterized protein</fullName>
    </submittedName>
</protein>
<sequence>MWPHRYLSHIESARSDSDWSIGKRHHGDIITIFGMEALWPTGRLLKVHAFGLNPFEIMSQTLPETSTSPPERIPLPVIRPGLDSVKVYQHGGLRKYGFGYAVSIPWLEDLAVRKGKAKPEDGHGRLWLAAAYIRQSTGVRNFSEVKLIEKDSAGFKVGCLFWFTHNLAQWGIDAAQDEAMIQKFKDTFDTDTEPKWYPSDLSGTRLRRGR</sequence>